<name>A0A9P7GQR5_9HYPO</name>
<evidence type="ECO:0000313" key="6">
    <source>
        <dbReference type="EMBL" id="KAG5655082.1"/>
    </source>
</evidence>
<sequence length="1106" mass="120740">MTVEQSAKEDNYLTLDSIIRGLAGNTQTILSYATANEDFTNLTGSDIERLTTIGANVYLRAFKTQNDFPLEPDKSKTAIALIGTSTLEYYITFLSIQRLGFTTVLLSPRLTDQGVDHLLRVTKCSAAVVPESHKRMFSKMALSVVPMIGDVLALEGQEYNPIPKLQCQSLDQTPGVVVHSGGTTTGLPKPISAPSGAWIAAVAGTDSKSHRLHTLPTLNTLPLYHTFGLGVLFRAIRMGTRISLLDANRPLVASAIYKALDATGSRSLTTVPYVLKFLAEEDGGVEKLAKLDFVSVGGAAVPDELGQHLVDAGVNLKTTYGQSESGILMVPVVDGDKQWGWLEPMAHAEPYMRFEQVEGDLYHLVVLPGLASKTMSDRPDGSYGTKDLFQKHPDKPRTWKFVARYDDMIILSNGENANPVPLENALMKNPNVAMAVAFGAGQGSLGVIIIPSSHASKMAHGDLLKSIEADLSSGNSRMPAYARVSLDAVLIQPADTPLPMTGKSTLQRALFYRQFSTTISDYYSQGGVGNNAESSLTHPLDDVEIARIVEDIVFRHHPPLKDQRNSDFFSQGMDSLQASRIRAEIVRKLSIKPEKVATNVVFHHPLLPLLTNHIVCVYTGRQNSMGAAPQEVARNLIQKYTRFTMNKEAIKEGTKSTPAAKSILLTGATGYLGVQILHNLLSREPKKRVYCLIRAKDKAEAESRLDQALSSSKLTLPKSSRERAVALAGDLGHDKLGLGLDDYETLRSSVTRVIHNAWTVNFSMSLSSFEPQLAGTWQLIQLALGARRIDGHPPELTFISSVAAVASADSLASSPSNSDSRQSKTNIIERRYGWEAVGSLGYGQSKWVSEEICYAASEHAGLPLKVIRLGQISGDSHHGIWNPSEAVPTMVLSALTVGALPQVEAESVFRVGDAQLWIPSDVAAAAIVELTLSKVRDDFHRQNHSVSSRETDEVSTHSEMPGTLEAIPYVIFHVAGNHPASWNNDILPWLRNYGLVFEAVSQRDWVDKLASSDSDVTRNPPYKLLEFFKGNTQADNPLQVASPGRLPAQVYLDITQATKYAPSLAEAGSLNEGLMRKYLDYWKKESWQKLEKSLVVEGHDKEMGSG</sequence>
<evidence type="ECO:0000259" key="5">
    <source>
        <dbReference type="Pfam" id="PF07993"/>
    </source>
</evidence>
<dbReference type="AlphaFoldDB" id="A0A9P7GQR5"/>
<dbReference type="Pfam" id="PF00501">
    <property type="entry name" value="AMP-binding"/>
    <property type="match status" value="1"/>
</dbReference>
<evidence type="ECO:0000256" key="3">
    <source>
        <dbReference type="ARBA" id="ARBA00022857"/>
    </source>
</evidence>
<gene>
    <name evidence="6" type="ORF">KAF25_000205</name>
</gene>
<dbReference type="SUPFAM" id="SSF56801">
    <property type="entry name" value="Acetyl-CoA synthetase-like"/>
    <property type="match status" value="1"/>
</dbReference>
<dbReference type="InterPro" id="IPR051414">
    <property type="entry name" value="Adenylate-forming_Reductase"/>
</dbReference>
<dbReference type="PANTHER" id="PTHR43439">
    <property type="entry name" value="PHENYLACETATE-COENZYME A LIGASE"/>
    <property type="match status" value="1"/>
</dbReference>
<feature type="domain" description="Thioester reductase (TE)" evidence="5">
    <location>
        <begin position="665"/>
        <end position="926"/>
    </location>
</feature>
<evidence type="ECO:0000256" key="2">
    <source>
        <dbReference type="ARBA" id="ARBA00022553"/>
    </source>
</evidence>
<dbReference type="InterPro" id="IPR042099">
    <property type="entry name" value="ANL_N_sf"/>
</dbReference>
<dbReference type="InterPro" id="IPR013120">
    <property type="entry name" value="FAR_NAD-bd"/>
</dbReference>
<dbReference type="InterPro" id="IPR000873">
    <property type="entry name" value="AMP-dep_synth/lig_dom"/>
</dbReference>
<accession>A0A9P7GQR5</accession>
<reference evidence="6" key="1">
    <citation type="submission" date="2021-04" db="EMBL/GenBank/DDBJ databases">
        <title>Draft genome of Fusarium avenaceum strain F156N33, isolated from an atmospheric sample in Virginia.</title>
        <authorList>
            <person name="Yang S."/>
            <person name="Vinatzer B.A."/>
            <person name="Coleman J."/>
        </authorList>
    </citation>
    <scope>NUCLEOTIDE SEQUENCE</scope>
    <source>
        <strain evidence="6">F156N33</strain>
    </source>
</reference>
<keyword evidence="3" id="KW-0521">NADP</keyword>
<evidence type="ECO:0000313" key="7">
    <source>
        <dbReference type="Proteomes" id="UP000782241"/>
    </source>
</evidence>
<dbReference type="Gene3D" id="3.40.50.12780">
    <property type="entry name" value="N-terminal domain of ligase-like"/>
    <property type="match status" value="1"/>
</dbReference>
<dbReference type="Proteomes" id="UP000782241">
    <property type="component" value="Unassembled WGS sequence"/>
</dbReference>
<protein>
    <recommendedName>
        <fullName evidence="8">Carrier domain-containing protein</fullName>
    </recommendedName>
</protein>
<keyword evidence="1" id="KW-0596">Phosphopantetheine</keyword>
<dbReference type="EMBL" id="JAGPUO010000036">
    <property type="protein sequence ID" value="KAG5655082.1"/>
    <property type="molecule type" value="Genomic_DNA"/>
</dbReference>
<dbReference type="InterPro" id="IPR036291">
    <property type="entry name" value="NAD(P)-bd_dom_sf"/>
</dbReference>
<proteinExistence type="predicted"/>
<evidence type="ECO:0000256" key="1">
    <source>
        <dbReference type="ARBA" id="ARBA00022450"/>
    </source>
</evidence>
<keyword evidence="2" id="KW-0597">Phosphoprotein</keyword>
<feature type="domain" description="AMP-dependent synthetase/ligase" evidence="4">
    <location>
        <begin position="76"/>
        <end position="334"/>
    </location>
</feature>
<evidence type="ECO:0008006" key="8">
    <source>
        <dbReference type="Google" id="ProtNLM"/>
    </source>
</evidence>
<organism evidence="6 7">
    <name type="scientific">Fusarium avenaceum</name>
    <dbReference type="NCBI Taxonomy" id="40199"/>
    <lineage>
        <taxon>Eukaryota</taxon>
        <taxon>Fungi</taxon>
        <taxon>Dikarya</taxon>
        <taxon>Ascomycota</taxon>
        <taxon>Pezizomycotina</taxon>
        <taxon>Sordariomycetes</taxon>
        <taxon>Hypocreomycetidae</taxon>
        <taxon>Hypocreales</taxon>
        <taxon>Nectriaceae</taxon>
        <taxon>Fusarium</taxon>
        <taxon>Fusarium tricinctum species complex</taxon>
    </lineage>
</organism>
<dbReference type="Pfam" id="PF07993">
    <property type="entry name" value="NAD_binding_4"/>
    <property type="match status" value="1"/>
</dbReference>
<dbReference type="PANTHER" id="PTHR43439:SF2">
    <property type="entry name" value="ENZYME, PUTATIVE (JCVI)-RELATED"/>
    <property type="match status" value="1"/>
</dbReference>
<keyword evidence="7" id="KW-1185">Reference proteome</keyword>
<evidence type="ECO:0000259" key="4">
    <source>
        <dbReference type="Pfam" id="PF00501"/>
    </source>
</evidence>
<comment type="caution">
    <text evidence="6">The sequence shown here is derived from an EMBL/GenBank/DDBJ whole genome shotgun (WGS) entry which is preliminary data.</text>
</comment>
<dbReference type="Gene3D" id="3.40.50.720">
    <property type="entry name" value="NAD(P)-binding Rossmann-like Domain"/>
    <property type="match status" value="1"/>
</dbReference>
<dbReference type="Pfam" id="PF23562">
    <property type="entry name" value="AMP-binding_C_3"/>
    <property type="match status" value="1"/>
</dbReference>
<dbReference type="SUPFAM" id="SSF51735">
    <property type="entry name" value="NAD(P)-binding Rossmann-fold domains"/>
    <property type="match status" value="1"/>
</dbReference>